<dbReference type="EMBL" id="QXFY01002685">
    <property type="protein sequence ID" value="KAE9293782.1"/>
    <property type="molecule type" value="Genomic_DNA"/>
</dbReference>
<gene>
    <name evidence="3" type="ORF">PF001_g25279</name>
    <name evidence="2" type="ORF">PF007_g25367</name>
    <name evidence="4" type="ORF">PF008_g24712</name>
    <name evidence="1" type="ORF">PF009_g26691</name>
</gene>
<evidence type="ECO:0000313" key="2">
    <source>
        <dbReference type="EMBL" id="KAE9074544.1"/>
    </source>
</evidence>
<protein>
    <submittedName>
        <fullName evidence="1">Uncharacterized protein</fullName>
    </submittedName>
</protein>
<accession>A0A6A3DLX8</accession>
<evidence type="ECO:0000313" key="8">
    <source>
        <dbReference type="Proteomes" id="UP000486351"/>
    </source>
</evidence>
<proteinExistence type="predicted"/>
<organism evidence="1 5">
    <name type="scientific">Phytophthora fragariae</name>
    <dbReference type="NCBI Taxonomy" id="53985"/>
    <lineage>
        <taxon>Eukaryota</taxon>
        <taxon>Sar</taxon>
        <taxon>Stramenopiles</taxon>
        <taxon>Oomycota</taxon>
        <taxon>Peronosporomycetes</taxon>
        <taxon>Peronosporales</taxon>
        <taxon>Peronosporaceae</taxon>
        <taxon>Phytophthora</taxon>
    </lineage>
</organism>
<dbReference type="Proteomes" id="UP000429523">
    <property type="component" value="Unassembled WGS sequence"/>
</dbReference>
<evidence type="ECO:0000313" key="4">
    <source>
        <dbReference type="EMBL" id="KAE9293782.1"/>
    </source>
</evidence>
<evidence type="ECO:0000313" key="3">
    <source>
        <dbReference type="EMBL" id="KAE9278198.1"/>
    </source>
</evidence>
<dbReference type="EMBL" id="QXGE01002931">
    <property type="protein sequence ID" value="KAE9278198.1"/>
    <property type="molecule type" value="Genomic_DNA"/>
</dbReference>
<name>A0A6A3DLX8_9STRA</name>
<dbReference type="EMBL" id="QXFZ01002704">
    <property type="protein sequence ID" value="KAE9074544.1"/>
    <property type="molecule type" value="Genomic_DNA"/>
</dbReference>
<evidence type="ECO:0000313" key="1">
    <source>
        <dbReference type="EMBL" id="KAE8923054.1"/>
    </source>
</evidence>
<dbReference type="EMBL" id="QXGF01002893">
    <property type="protein sequence ID" value="KAE8923054.1"/>
    <property type="molecule type" value="Genomic_DNA"/>
</dbReference>
<sequence>MPLRLFGALFRSSTRKTVDCVALHSCFHLLGQPWGANATSTPTTCACFLCRSIIADLATKRSPRFSRCRLDLSVTSSSTTRSTATRSSRLARAARRSRTYAKIVALFVKLKRIASSALRGLQSKSRQILDERFRHGQSARGFTRLGLTVAPPGKIRTCQKSTAAHA</sequence>
<dbReference type="Proteomes" id="UP000437068">
    <property type="component" value="Unassembled WGS sequence"/>
</dbReference>
<evidence type="ECO:0000313" key="5">
    <source>
        <dbReference type="Proteomes" id="UP000429523"/>
    </source>
</evidence>
<dbReference type="Proteomes" id="UP000441208">
    <property type="component" value="Unassembled WGS sequence"/>
</dbReference>
<reference evidence="5 6" key="1">
    <citation type="submission" date="2018-08" db="EMBL/GenBank/DDBJ databases">
        <title>Genomic investigation of the strawberry pathogen Phytophthora fragariae indicates pathogenicity is determined by transcriptional variation in three key races.</title>
        <authorList>
            <person name="Adams T.M."/>
            <person name="Armitage A.D."/>
            <person name="Sobczyk M.K."/>
            <person name="Bates H.J."/>
            <person name="Dunwell J.M."/>
            <person name="Nellist C.F."/>
            <person name="Harrison R.J."/>
        </authorList>
    </citation>
    <scope>NUCLEOTIDE SEQUENCE [LARGE SCALE GENOMIC DNA]</scope>
    <source>
        <strain evidence="3 6">A4</strain>
        <strain evidence="2 7">NOV-71</strain>
        <strain evidence="4 8">NOV-77</strain>
        <strain evidence="1 5">NOV-9</strain>
    </source>
</reference>
<comment type="caution">
    <text evidence="1">The sequence shown here is derived from an EMBL/GenBank/DDBJ whole genome shotgun (WGS) entry which is preliminary data.</text>
</comment>
<dbReference type="AlphaFoldDB" id="A0A6A3DLX8"/>
<evidence type="ECO:0000313" key="7">
    <source>
        <dbReference type="Proteomes" id="UP000441208"/>
    </source>
</evidence>
<evidence type="ECO:0000313" key="6">
    <source>
        <dbReference type="Proteomes" id="UP000437068"/>
    </source>
</evidence>
<dbReference type="Proteomes" id="UP000486351">
    <property type="component" value="Unassembled WGS sequence"/>
</dbReference>